<evidence type="ECO:0000256" key="7">
    <source>
        <dbReference type="SAM" id="MobiDB-lite"/>
    </source>
</evidence>
<reference evidence="8" key="1">
    <citation type="submission" date="2025-08" db="UniProtKB">
        <authorList>
            <consortium name="Ensembl"/>
        </authorList>
    </citation>
    <scope>IDENTIFICATION</scope>
</reference>
<dbReference type="SUPFAM" id="SSF56784">
    <property type="entry name" value="HAD-like"/>
    <property type="match status" value="1"/>
</dbReference>
<sequence length="495" mass="54364">MPPAPPGVEGRGEADPLGACARGSTANPRPPQLQSQDSISMAASPAAMEGAGSHVAVDGAPGRSVCRDSMEPSVACSCNCPCFCSCPCSLLGVGAGKPVRHMAALVLARGGSKGIPLKNIKPLAGLPLLGWVLRAAVDAKVFQSVWVSTDHDEIENVAKQFGAQVHRRSSEVSKDSSSSLETIAEFLRHHPEIDIVGNIQATSPCLHPTHLIKVARMIQKEGYESVFSVVKRYQFRWHKNKNGVLEPDNVNPAKRCRRQDWSGELYENGSFYFATRQIIESGCLQAGKMDYFEMGAELSVDIDVDIDWPIAEQRVMRYGYFGKEALHKVKWLVCVVDGCLTDGHIYVSEDQKEMISYNFKDAVGIELLRERGVKVLLISERNCSKTLSAMKLNCDVEVSVKNKLQVVEDWRKKKHLCWKEVAYLGNEESDVECLKKAGTSGAPADACTAAQHAVGFICKCSGGRGAIREFAEHILLLTERSEFSRKENEELIKKQ</sequence>
<dbReference type="PANTHER" id="PTHR21485:SF3">
    <property type="entry name" value="N-ACYLNEURAMINATE CYTIDYLYLTRANSFERASE"/>
    <property type="match status" value="1"/>
</dbReference>
<dbReference type="GO" id="GO:0006054">
    <property type="term" value="P:N-acetylneuraminate metabolic process"/>
    <property type="evidence" value="ECO:0007669"/>
    <property type="project" value="UniProtKB-UniPathway"/>
</dbReference>
<dbReference type="FunFam" id="3.90.550.10:FF:000074">
    <property type="entry name" value="N-acylneuraminate cytidylyltransferase A"/>
    <property type="match status" value="1"/>
</dbReference>
<comment type="pathway">
    <text evidence="2">Amino-sugar metabolism; N-acetylneuraminate metabolism.</text>
</comment>
<keyword evidence="9" id="KW-1185">Reference proteome</keyword>
<keyword evidence="5" id="KW-0808">Transferase</keyword>
<dbReference type="GO" id="GO:0008781">
    <property type="term" value="F:N-acylneuraminate cytidylyltransferase activity"/>
    <property type="evidence" value="ECO:0007669"/>
    <property type="project" value="UniProtKB-EC"/>
</dbReference>
<evidence type="ECO:0000256" key="6">
    <source>
        <dbReference type="ARBA" id="ARBA00022695"/>
    </source>
</evidence>
<dbReference type="FunFam" id="3.40.50.1000:FF:000082">
    <property type="entry name" value="N-acylneuraminate cytidylyltransferase A"/>
    <property type="match status" value="1"/>
</dbReference>
<evidence type="ECO:0000256" key="1">
    <source>
        <dbReference type="ARBA" id="ARBA00001862"/>
    </source>
</evidence>
<evidence type="ECO:0000256" key="2">
    <source>
        <dbReference type="ARBA" id="ARBA00005141"/>
    </source>
</evidence>
<dbReference type="EC" id="2.7.7.43" evidence="4"/>
<dbReference type="GeneTree" id="ENSGT00390000004237"/>
<evidence type="ECO:0000313" key="8">
    <source>
        <dbReference type="Ensembl" id="ENSCPRP00005016658.1"/>
    </source>
</evidence>
<dbReference type="Pfam" id="PF02348">
    <property type="entry name" value="CTP_transf_3"/>
    <property type="match status" value="1"/>
</dbReference>
<dbReference type="InterPro" id="IPR029044">
    <property type="entry name" value="Nucleotide-diphossugar_trans"/>
</dbReference>
<evidence type="ECO:0000313" key="9">
    <source>
        <dbReference type="Proteomes" id="UP000594220"/>
    </source>
</evidence>
<dbReference type="CDD" id="cd02513">
    <property type="entry name" value="CMP-NeuAc_Synthase"/>
    <property type="match status" value="1"/>
</dbReference>
<dbReference type="OMA" id="FHGFVWR"/>
<accession>A0A7M4FY99</accession>
<protein>
    <recommendedName>
        <fullName evidence="4">N-acylneuraminate cytidylyltransferase</fullName>
        <ecNumber evidence="4">2.7.7.43</ecNumber>
    </recommendedName>
</protein>
<dbReference type="PANTHER" id="PTHR21485">
    <property type="entry name" value="HAD SUPERFAMILY MEMBERS CMAS AND KDSC"/>
    <property type="match status" value="1"/>
</dbReference>
<dbReference type="Gene3D" id="3.90.550.10">
    <property type="entry name" value="Spore Coat Polysaccharide Biosynthesis Protein SpsA, Chain A"/>
    <property type="match status" value="1"/>
</dbReference>
<evidence type="ECO:0000256" key="5">
    <source>
        <dbReference type="ARBA" id="ARBA00022679"/>
    </source>
</evidence>
<comment type="catalytic activity">
    <reaction evidence="1">
        <text>an N-acylneuraminate + CTP = a CMP-N-acyl-beta-neuraminate + diphosphate</text>
        <dbReference type="Rhea" id="RHEA:11344"/>
        <dbReference type="ChEBI" id="CHEBI:33019"/>
        <dbReference type="ChEBI" id="CHEBI:37563"/>
        <dbReference type="ChEBI" id="CHEBI:60073"/>
        <dbReference type="ChEBI" id="CHEBI:68671"/>
        <dbReference type="EC" id="2.7.7.43"/>
    </reaction>
</comment>
<dbReference type="GO" id="GO:0006055">
    <property type="term" value="P:CMP-N-acetylneuraminate biosynthetic process"/>
    <property type="evidence" value="ECO:0007669"/>
    <property type="project" value="Ensembl"/>
</dbReference>
<proteinExistence type="inferred from homology"/>
<dbReference type="InterPro" id="IPR023214">
    <property type="entry name" value="HAD_sf"/>
</dbReference>
<evidence type="ECO:0000256" key="3">
    <source>
        <dbReference type="ARBA" id="ARBA00010726"/>
    </source>
</evidence>
<dbReference type="SUPFAM" id="SSF53448">
    <property type="entry name" value="Nucleotide-diphospho-sugar transferases"/>
    <property type="match status" value="1"/>
</dbReference>
<dbReference type="InterPro" id="IPR050793">
    <property type="entry name" value="CMP-NeuNAc_synthase"/>
</dbReference>
<dbReference type="Gene3D" id="3.40.50.1000">
    <property type="entry name" value="HAD superfamily/HAD-like"/>
    <property type="match status" value="1"/>
</dbReference>
<feature type="region of interest" description="Disordered" evidence="7">
    <location>
        <begin position="1"/>
        <end position="45"/>
    </location>
</feature>
<gene>
    <name evidence="8" type="primary">CMAS</name>
</gene>
<feature type="compositionally biased region" description="Polar residues" evidence="7">
    <location>
        <begin position="24"/>
        <end position="41"/>
    </location>
</feature>
<name>A0A7M4FY99_CROPO</name>
<comment type="similarity">
    <text evidence="3">Belongs to the CMP-NeuNAc synthase family.</text>
</comment>
<dbReference type="Ensembl" id="ENSCPRT00005019523.1">
    <property type="protein sequence ID" value="ENSCPRP00005016658.1"/>
    <property type="gene ID" value="ENSCPRG00005011614.1"/>
</dbReference>
<reference evidence="8" key="2">
    <citation type="submission" date="2025-09" db="UniProtKB">
        <authorList>
            <consortium name="Ensembl"/>
        </authorList>
    </citation>
    <scope>IDENTIFICATION</scope>
</reference>
<dbReference type="InterPro" id="IPR003329">
    <property type="entry name" value="Cytidylyl_trans"/>
</dbReference>
<dbReference type="AlphaFoldDB" id="A0A7M4FY99"/>
<dbReference type="Proteomes" id="UP000594220">
    <property type="component" value="Unplaced"/>
</dbReference>
<organism evidence="8 9">
    <name type="scientific">Crocodylus porosus</name>
    <name type="common">Saltwater crocodile</name>
    <name type="synonym">Estuarine crocodile</name>
    <dbReference type="NCBI Taxonomy" id="8502"/>
    <lineage>
        <taxon>Eukaryota</taxon>
        <taxon>Metazoa</taxon>
        <taxon>Chordata</taxon>
        <taxon>Craniata</taxon>
        <taxon>Vertebrata</taxon>
        <taxon>Euteleostomi</taxon>
        <taxon>Archelosauria</taxon>
        <taxon>Archosauria</taxon>
        <taxon>Crocodylia</taxon>
        <taxon>Longirostres</taxon>
        <taxon>Crocodylidae</taxon>
        <taxon>Crocodylus</taxon>
    </lineage>
</organism>
<dbReference type="InterPro" id="IPR036412">
    <property type="entry name" value="HAD-like_sf"/>
</dbReference>
<keyword evidence="6" id="KW-0548">Nucleotidyltransferase</keyword>
<evidence type="ECO:0000256" key="4">
    <source>
        <dbReference type="ARBA" id="ARBA00012491"/>
    </source>
</evidence>
<dbReference type="UniPathway" id="UPA00628"/>